<keyword evidence="5" id="KW-1185">Reference proteome</keyword>
<evidence type="ECO:0000256" key="1">
    <source>
        <dbReference type="SAM" id="MobiDB-lite"/>
    </source>
</evidence>
<keyword evidence="2" id="KW-0472">Membrane</keyword>
<evidence type="ECO:0000313" key="5">
    <source>
        <dbReference type="Proteomes" id="UP000759298"/>
    </source>
</evidence>
<feature type="transmembrane region" description="Helical" evidence="2">
    <location>
        <begin position="7"/>
        <end position="27"/>
    </location>
</feature>
<dbReference type="Gene3D" id="1.10.287.470">
    <property type="entry name" value="Helix hairpin bin"/>
    <property type="match status" value="1"/>
</dbReference>
<evidence type="ECO:0000313" key="4">
    <source>
        <dbReference type="EMBL" id="MBY8337738.1"/>
    </source>
</evidence>
<feature type="domain" description="Multidrug resistance protein MdtA-like barrel-sandwich hybrid" evidence="3">
    <location>
        <begin position="67"/>
        <end position="253"/>
    </location>
</feature>
<evidence type="ECO:0000259" key="3">
    <source>
        <dbReference type="Pfam" id="PF25917"/>
    </source>
</evidence>
<dbReference type="Gene3D" id="2.40.420.20">
    <property type="match status" value="1"/>
</dbReference>
<keyword evidence="2" id="KW-0812">Transmembrane</keyword>
<organism evidence="4 5">
    <name type="scientific">Alteriqipengyuania abyssalis</name>
    <dbReference type="NCBI Taxonomy" id="2860200"/>
    <lineage>
        <taxon>Bacteria</taxon>
        <taxon>Pseudomonadati</taxon>
        <taxon>Pseudomonadota</taxon>
        <taxon>Alphaproteobacteria</taxon>
        <taxon>Sphingomonadales</taxon>
        <taxon>Erythrobacteraceae</taxon>
        <taxon>Alteriqipengyuania</taxon>
    </lineage>
</organism>
<dbReference type="RefSeq" id="WP_222825250.1">
    <property type="nucleotide sequence ID" value="NZ_JAHWXP010000003.1"/>
</dbReference>
<feature type="region of interest" description="Disordered" evidence="1">
    <location>
        <begin position="173"/>
        <end position="197"/>
    </location>
</feature>
<dbReference type="Gene3D" id="2.40.30.170">
    <property type="match status" value="1"/>
</dbReference>
<dbReference type="PANTHER" id="PTHR30469:SF12">
    <property type="entry name" value="MULTIDRUG RESISTANCE PROTEIN MDTA"/>
    <property type="match status" value="1"/>
</dbReference>
<evidence type="ECO:0000256" key="2">
    <source>
        <dbReference type="SAM" id="Phobius"/>
    </source>
</evidence>
<protein>
    <submittedName>
        <fullName evidence="4">HlyD family efflux transporter periplasmic adaptor subunit</fullName>
    </submittedName>
</protein>
<dbReference type="InterPro" id="IPR058625">
    <property type="entry name" value="MdtA-like_BSH"/>
</dbReference>
<dbReference type="Proteomes" id="UP000759298">
    <property type="component" value="Unassembled WGS sequence"/>
</dbReference>
<reference evidence="4 5" key="1">
    <citation type="submission" date="2021-07" db="EMBL/GenBank/DDBJ databases">
        <title>Alteriqipengyuania abyssalis NZ-12B nov, sp.nov isolated from deep sea sponge in pacific ocean.</title>
        <authorList>
            <person name="Tareen S."/>
            <person name="Wink J."/>
        </authorList>
    </citation>
    <scope>NUCLEOTIDE SEQUENCE [LARGE SCALE GENOMIC DNA]</scope>
    <source>
        <strain evidence="4 5">NZ-12B</strain>
    </source>
</reference>
<dbReference type="SUPFAM" id="SSF111369">
    <property type="entry name" value="HlyD-like secretion proteins"/>
    <property type="match status" value="2"/>
</dbReference>
<gene>
    <name evidence="4" type="ORF">KYN89_11860</name>
</gene>
<dbReference type="PANTHER" id="PTHR30469">
    <property type="entry name" value="MULTIDRUG RESISTANCE PROTEIN MDTA"/>
    <property type="match status" value="1"/>
</dbReference>
<accession>A0ABS7PF81</accession>
<comment type="caution">
    <text evidence="4">The sequence shown here is derived from an EMBL/GenBank/DDBJ whole genome shotgun (WGS) entry which is preliminary data.</text>
</comment>
<keyword evidence="2" id="KW-1133">Transmembrane helix</keyword>
<dbReference type="EMBL" id="JAHWXP010000003">
    <property type="protein sequence ID" value="MBY8337738.1"/>
    <property type="molecule type" value="Genomic_DNA"/>
</dbReference>
<proteinExistence type="predicted"/>
<feature type="compositionally biased region" description="Basic and acidic residues" evidence="1">
    <location>
        <begin position="180"/>
        <end position="196"/>
    </location>
</feature>
<sequence>MSRRKQLLLVAAVLVGAILIAVLMVTLRPGTEEQERVEQAPLVETVAFQQDTGPLEVRGSGTVQASETVTVGAEVGGRLVYVNPAFREGRIVPRGATLFRVNPVDYQNQVRTARADVAAQDVAVLQAREELEIAREELDRFARRQSTRDVLQAGIDPDDYAARILPPGSLAQQAFSGDQAGRDRDSPSRLATREPQLRSAQAARERASANLEAAQLSLSRTRISAPFSSLVEEENAAVGTLVQPGQTLGTLVATDAFEVRVALTEDEAALIPSLLRADAGRIPASVTFVYGGVTYRWDAFVDRADPILDPQTRTIDAFLKVPSPLRSGQPVDGGEDAPPGPPLLLGSFVEARIVGEVPVPFARIPIAALRPGNEIWVVREGRLRILPVRVIQRSDEIAYVTTQSLAAGGRIVTSTLRAPTDGMRVRVAGAEKQRRAGQSGGE</sequence>
<dbReference type="Pfam" id="PF25917">
    <property type="entry name" value="BSH_RND"/>
    <property type="match status" value="1"/>
</dbReference>
<dbReference type="Gene3D" id="2.40.50.100">
    <property type="match status" value="1"/>
</dbReference>
<name>A0ABS7PF81_9SPHN</name>